<name>A0A5C7G0K3_9BACT</name>
<dbReference type="InterPro" id="IPR043741">
    <property type="entry name" value="DUF5686"/>
</dbReference>
<comment type="caution">
    <text evidence="2">The sequence shown here is derived from an EMBL/GenBank/DDBJ whole genome shotgun (WGS) entry which is preliminary data.</text>
</comment>
<dbReference type="AlphaFoldDB" id="A0A5C7G0K3"/>
<keyword evidence="3" id="KW-1185">Reference proteome</keyword>
<feature type="chain" id="PRO_5022712024" evidence="1">
    <location>
        <begin position="19"/>
        <end position="828"/>
    </location>
</feature>
<protein>
    <submittedName>
        <fullName evidence="2">Carboxypeptidase-like regulatory domain-containing protein</fullName>
    </submittedName>
</protein>
<dbReference type="SUPFAM" id="SSF49464">
    <property type="entry name" value="Carboxypeptidase regulatory domain-like"/>
    <property type="match status" value="1"/>
</dbReference>
<dbReference type="Gene3D" id="2.60.40.1120">
    <property type="entry name" value="Carboxypeptidase-like, regulatory domain"/>
    <property type="match status" value="1"/>
</dbReference>
<keyword evidence="2" id="KW-0121">Carboxypeptidase</keyword>
<keyword evidence="2" id="KW-0645">Protease</keyword>
<dbReference type="GO" id="GO:0004180">
    <property type="term" value="F:carboxypeptidase activity"/>
    <property type="evidence" value="ECO:0007669"/>
    <property type="project" value="UniProtKB-KW"/>
</dbReference>
<dbReference type="OrthoDB" id="983143at2"/>
<gene>
    <name evidence="2" type="ORF">FUA23_00730</name>
</gene>
<reference evidence="2 3" key="1">
    <citation type="submission" date="2019-08" db="EMBL/GenBank/DDBJ databases">
        <title>Lewinella sp. strain SSH13 Genome sequencing and assembly.</title>
        <authorList>
            <person name="Kim I."/>
        </authorList>
    </citation>
    <scope>NUCLEOTIDE SEQUENCE [LARGE SCALE GENOMIC DNA]</scope>
    <source>
        <strain evidence="2 3">SSH13</strain>
    </source>
</reference>
<dbReference type="Pfam" id="PF18939">
    <property type="entry name" value="DUF5686"/>
    <property type="match status" value="1"/>
</dbReference>
<dbReference type="InterPro" id="IPR008969">
    <property type="entry name" value="CarboxyPept-like_regulatory"/>
</dbReference>
<accession>A0A5C7G0K3</accession>
<evidence type="ECO:0000313" key="2">
    <source>
        <dbReference type="EMBL" id="TXF91743.1"/>
    </source>
</evidence>
<evidence type="ECO:0000256" key="1">
    <source>
        <dbReference type="SAM" id="SignalP"/>
    </source>
</evidence>
<dbReference type="Pfam" id="PF13715">
    <property type="entry name" value="CarbopepD_reg_2"/>
    <property type="match status" value="1"/>
</dbReference>
<dbReference type="EMBL" id="VOXD01000001">
    <property type="protein sequence ID" value="TXF91743.1"/>
    <property type="molecule type" value="Genomic_DNA"/>
</dbReference>
<keyword evidence="1" id="KW-0732">Signal</keyword>
<feature type="signal peptide" evidence="1">
    <location>
        <begin position="1"/>
        <end position="18"/>
    </location>
</feature>
<sequence length="828" mass="94383">MKLQLLSLFLLFSGLLTAQSVAGKVTNEFGEPVPYANILVQELGTGTTTDDEGNYVLNLSTEGNYRLIFSSLGYTSTKENIILTLEPLTLDVKLNSSDLQLQEITVSAGKKDPAYGIIRKVVERKAKHLRAADSYRTKVYVKAVEEVERHKKGKQTDEVPATGEEPMNAPDPFAQEAKERAELLGSLNFLEMEVTLNFQQPRNYKEERTAYQAYGNTRGLFVPRFGETDFNFYRNMVQLTNISDAPVISPLSSTGILSYKFKLESTDLEGDQIVYKIKVIPRKNGNSTCRGYLWINEDTYTINRLDLEFSKYPLKFFDEFRLKQEYVQHEDSLWTVGKQVFDYVAKQGKRATFRGNTTLRYSDYEHNFEFPAKFFGNEVAVTTREAYDRDSTYWATGRTVQLTEKEAKIVRIRDSIEAVVNSKAYQDSIQDRYNKVTPLELIWDGVGFRNNEKKSHLYVGSIPELIGYSVVGGWEINPYVSYNRRYENGKVLSTSGSLGYGFLNQNLTGDFSIWHRYDAFNLGEVALSGGRSFESINQNDAYLNQLKASNYILKDAFRVGHGIEVVNGMIFSVNAEISARRPITGFKTSNLFGGIIDDDEEPLDFEAYEAFITTTSLSYTPGLKYMREPDRKIRLGSKWPTFTLLHRKGWQGPLSSDINFDYLQASVSQNLRFGVLGNSNYELKAGKFINTQDLRFVDIKRFRESDPLLLSDPTNTFNALDTSLNTSNLFFEFHHIHHFNGALINNIPLLNKTRIKTVAGGGFLYLPSEKFRYQEVFVGLERVFKVGARRRLRVGTYAVLGDDNNGRANTSFKVSFDLIDLWKKDWSF</sequence>
<proteinExistence type="predicted"/>
<dbReference type="RefSeq" id="WP_147928784.1">
    <property type="nucleotide sequence ID" value="NZ_VOXD01000001.1"/>
</dbReference>
<organism evidence="2 3">
    <name type="scientific">Neolewinella aurantiaca</name>
    <dbReference type="NCBI Taxonomy" id="2602767"/>
    <lineage>
        <taxon>Bacteria</taxon>
        <taxon>Pseudomonadati</taxon>
        <taxon>Bacteroidota</taxon>
        <taxon>Saprospiria</taxon>
        <taxon>Saprospirales</taxon>
        <taxon>Lewinellaceae</taxon>
        <taxon>Neolewinella</taxon>
    </lineage>
</organism>
<dbReference type="Proteomes" id="UP000321907">
    <property type="component" value="Unassembled WGS sequence"/>
</dbReference>
<evidence type="ECO:0000313" key="3">
    <source>
        <dbReference type="Proteomes" id="UP000321907"/>
    </source>
</evidence>
<keyword evidence="2" id="KW-0378">Hydrolase</keyword>